<keyword evidence="6" id="KW-0479">Metal-binding</keyword>
<evidence type="ECO:0000259" key="13">
    <source>
        <dbReference type="SMART" id="SM00986"/>
    </source>
</evidence>
<keyword evidence="15" id="KW-1185">Reference proteome</keyword>
<dbReference type="Pfam" id="PF03167">
    <property type="entry name" value="UDG"/>
    <property type="match status" value="1"/>
</dbReference>
<evidence type="ECO:0000256" key="2">
    <source>
        <dbReference type="ARBA" id="ARBA00006521"/>
    </source>
</evidence>
<comment type="catalytic activity">
    <reaction evidence="1">
        <text>Hydrolyzes single-stranded DNA or mismatched double-stranded DNA and polynucleotides, releasing free uracil.</text>
        <dbReference type="EC" id="3.2.2.27"/>
    </reaction>
</comment>
<keyword evidence="9" id="KW-0408">Iron</keyword>
<keyword evidence="8" id="KW-0378">Hydrolase</keyword>
<dbReference type="CDD" id="cd10030">
    <property type="entry name" value="UDG-F4_TTUDGA_SPO1dp_like"/>
    <property type="match status" value="1"/>
</dbReference>
<proteinExistence type="inferred from homology"/>
<dbReference type="SMART" id="SM00987">
    <property type="entry name" value="UreE_C"/>
    <property type="match status" value="1"/>
</dbReference>
<keyword evidence="5" id="KW-0004">4Fe-4S</keyword>
<evidence type="ECO:0000256" key="5">
    <source>
        <dbReference type="ARBA" id="ARBA00022485"/>
    </source>
</evidence>
<protein>
    <recommendedName>
        <fullName evidence="4">Type-4 uracil-DNA glycosylase</fullName>
        <ecNumber evidence="3">3.2.2.27</ecNumber>
    </recommendedName>
</protein>
<dbReference type="AlphaFoldDB" id="A0A967KHU1"/>
<evidence type="ECO:0000256" key="9">
    <source>
        <dbReference type="ARBA" id="ARBA00023004"/>
    </source>
</evidence>
<keyword evidence="7" id="KW-0227">DNA damage</keyword>
<comment type="caution">
    <text evidence="14">The sequence shown here is derived from an EMBL/GenBank/DDBJ whole genome shotgun (WGS) entry which is preliminary data.</text>
</comment>
<keyword evidence="11" id="KW-0234">DNA repair</keyword>
<dbReference type="SUPFAM" id="SSF52141">
    <property type="entry name" value="Uracil-DNA glycosylase-like"/>
    <property type="match status" value="1"/>
</dbReference>
<dbReference type="InterPro" id="IPR005122">
    <property type="entry name" value="Uracil-DNA_glycosylase-like"/>
</dbReference>
<accession>A0A967KHU1</accession>
<evidence type="ECO:0000313" key="15">
    <source>
        <dbReference type="Proteomes" id="UP000761264"/>
    </source>
</evidence>
<dbReference type="PANTHER" id="PTHR33693:SF1">
    <property type="entry name" value="TYPE-4 URACIL-DNA GLYCOSYLASE"/>
    <property type="match status" value="1"/>
</dbReference>
<organism evidence="14 15">
    <name type="scientific">Pelagibius litoralis</name>
    <dbReference type="NCBI Taxonomy" id="374515"/>
    <lineage>
        <taxon>Bacteria</taxon>
        <taxon>Pseudomonadati</taxon>
        <taxon>Pseudomonadota</taxon>
        <taxon>Alphaproteobacteria</taxon>
        <taxon>Rhodospirillales</taxon>
        <taxon>Rhodovibrionaceae</taxon>
        <taxon>Pelagibius</taxon>
    </lineage>
</organism>
<evidence type="ECO:0000256" key="8">
    <source>
        <dbReference type="ARBA" id="ARBA00022801"/>
    </source>
</evidence>
<evidence type="ECO:0000256" key="10">
    <source>
        <dbReference type="ARBA" id="ARBA00023014"/>
    </source>
</evidence>
<keyword evidence="10" id="KW-0411">Iron-sulfur</keyword>
<dbReference type="NCBIfam" id="TIGR00758">
    <property type="entry name" value="UDG_fam4"/>
    <property type="match status" value="1"/>
</dbReference>
<evidence type="ECO:0000256" key="7">
    <source>
        <dbReference type="ARBA" id="ARBA00022763"/>
    </source>
</evidence>
<dbReference type="Proteomes" id="UP000761264">
    <property type="component" value="Unassembled WGS sequence"/>
</dbReference>
<dbReference type="GO" id="GO:0051539">
    <property type="term" value="F:4 iron, 4 sulfur cluster binding"/>
    <property type="evidence" value="ECO:0007669"/>
    <property type="project" value="UniProtKB-KW"/>
</dbReference>
<evidence type="ECO:0000313" key="14">
    <source>
        <dbReference type="EMBL" id="NIA71611.1"/>
    </source>
</evidence>
<dbReference type="RefSeq" id="WP_167229419.1">
    <property type="nucleotide sequence ID" value="NZ_JAAQPH010000024.1"/>
</dbReference>
<evidence type="ECO:0000256" key="1">
    <source>
        <dbReference type="ARBA" id="ARBA00001400"/>
    </source>
</evidence>
<gene>
    <name evidence="14" type="ORF">HBA54_23750</name>
</gene>
<feature type="domain" description="Uracil-DNA glycosylase-like" evidence="13">
    <location>
        <begin position="122"/>
        <end position="274"/>
    </location>
</feature>
<reference evidence="14" key="1">
    <citation type="submission" date="2020-03" db="EMBL/GenBank/DDBJ databases">
        <title>Genome of Pelagibius litoralis DSM 21314T.</title>
        <authorList>
            <person name="Wang G."/>
        </authorList>
    </citation>
    <scope>NUCLEOTIDE SEQUENCE</scope>
    <source>
        <strain evidence="14">DSM 21314</strain>
    </source>
</reference>
<name>A0A967KHU1_9PROT</name>
<evidence type="ECO:0000256" key="3">
    <source>
        <dbReference type="ARBA" id="ARBA00012030"/>
    </source>
</evidence>
<evidence type="ECO:0000256" key="4">
    <source>
        <dbReference type="ARBA" id="ARBA00019403"/>
    </source>
</evidence>
<feature type="region of interest" description="Disordered" evidence="12">
    <location>
        <begin position="25"/>
        <end position="89"/>
    </location>
</feature>
<dbReference type="GO" id="GO:0004844">
    <property type="term" value="F:uracil DNA N-glycosylase activity"/>
    <property type="evidence" value="ECO:0007669"/>
    <property type="project" value="UniProtKB-EC"/>
</dbReference>
<dbReference type="PANTHER" id="PTHR33693">
    <property type="entry name" value="TYPE-5 URACIL-DNA GLYCOSYLASE"/>
    <property type="match status" value="1"/>
</dbReference>
<comment type="similarity">
    <text evidence="2">Belongs to the uracil-DNA glycosylase (UDG) superfamily. Type 4 (UDGa) family.</text>
</comment>
<evidence type="ECO:0000256" key="11">
    <source>
        <dbReference type="ARBA" id="ARBA00023204"/>
    </source>
</evidence>
<sequence length="287" mass="31175">MISQQPDPAASLAALQWLIDAGADEAVGEVPLDRTALPDPRRQTRASSLQTGAQAPKSATMTPKTASPAPRPRPTPGLASASETQADAQRLAQAANSVEEIRQALERFDGCPLKATATNLCLYDGNPQARIMIIGEAPGAQEDRQGKPFVGPAGQMLDRMLAAIGLDRSQVYITNLLYWRPPGNRNPTPAEIAACLPFLERQVELLAPKLLLLTGGMSAKTLLNKSEGILRLRGRWDDYRHPRMGETIPALPTLHPAYLLRQPAQKREAWRDLLAFAEAMEREGLAP</sequence>
<feature type="compositionally biased region" description="Polar residues" evidence="12">
    <location>
        <begin position="45"/>
        <end position="61"/>
    </location>
</feature>
<dbReference type="SMART" id="SM00986">
    <property type="entry name" value="UDG"/>
    <property type="match status" value="1"/>
</dbReference>
<dbReference type="InterPro" id="IPR036895">
    <property type="entry name" value="Uracil-DNA_glycosylase-like_sf"/>
</dbReference>
<dbReference type="GO" id="GO:0006281">
    <property type="term" value="P:DNA repair"/>
    <property type="evidence" value="ECO:0007669"/>
    <property type="project" value="UniProtKB-KW"/>
</dbReference>
<dbReference type="Gene3D" id="3.40.470.10">
    <property type="entry name" value="Uracil-DNA glycosylase-like domain"/>
    <property type="match status" value="1"/>
</dbReference>
<dbReference type="EMBL" id="JAAQPH010000024">
    <property type="protein sequence ID" value="NIA71611.1"/>
    <property type="molecule type" value="Genomic_DNA"/>
</dbReference>
<evidence type="ECO:0000256" key="6">
    <source>
        <dbReference type="ARBA" id="ARBA00022723"/>
    </source>
</evidence>
<dbReference type="InterPro" id="IPR005273">
    <property type="entry name" value="Ura-DNA_glyco_family4"/>
</dbReference>
<dbReference type="GO" id="GO:0046872">
    <property type="term" value="F:metal ion binding"/>
    <property type="evidence" value="ECO:0007669"/>
    <property type="project" value="UniProtKB-KW"/>
</dbReference>
<dbReference type="InterPro" id="IPR051536">
    <property type="entry name" value="UDG_Type-4/5"/>
</dbReference>
<evidence type="ECO:0000256" key="12">
    <source>
        <dbReference type="SAM" id="MobiDB-lite"/>
    </source>
</evidence>
<dbReference type="EC" id="3.2.2.27" evidence="3"/>